<feature type="transmembrane region" description="Helical" evidence="8">
    <location>
        <begin position="134"/>
        <end position="151"/>
    </location>
</feature>
<feature type="transmembrane region" description="Helical" evidence="8">
    <location>
        <begin position="364"/>
        <end position="382"/>
    </location>
</feature>
<dbReference type="PANTHER" id="PTHR33908:SF3">
    <property type="entry name" value="UNDECAPRENYL PHOSPHATE-ALPHA-4-AMINO-4-DEOXY-L-ARABINOSE ARABINOSYL TRANSFERASE"/>
    <property type="match status" value="1"/>
</dbReference>
<dbReference type="GO" id="GO:0016763">
    <property type="term" value="F:pentosyltransferase activity"/>
    <property type="evidence" value="ECO:0007669"/>
    <property type="project" value="TreeGrafter"/>
</dbReference>
<feature type="transmembrane region" description="Helical" evidence="8">
    <location>
        <begin position="336"/>
        <end position="352"/>
    </location>
</feature>
<feature type="domain" description="Glycosyltransferase RgtA/B/C/D-like" evidence="9">
    <location>
        <begin position="60"/>
        <end position="226"/>
    </location>
</feature>
<feature type="transmembrane region" description="Helical" evidence="8">
    <location>
        <begin position="388"/>
        <end position="407"/>
    </location>
</feature>
<feature type="transmembrane region" description="Helical" evidence="8">
    <location>
        <begin position="80"/>
        <end position="98"/>
    </location>
</feature>
<keyword evidence="3" id="KW-0328">Glycosyltransferase</keyword>
<proteinExistence type="predicted"/>
<dbReference type="InterPro" id="IPR038731">
    <property type="entry name" value="RgtA/B/C-like"/>
</dbReference>
<keyword evidence="2" id="KW-1003">Cell membrane</keyword>
<accession>A0A936F0F4</accession>
<protein>
    <submittedName>
        <fullName evidence="10">Glycosyltransferase family 39 protein</fullName>
    </submittedName>
</protein>
<evidence type="ECO:0000256" key="6">
    <source>
        <dbReference type="ARBA" id="ARBA00022989"/>
    </source>
</evidence>
<evidence type="ECO:0000256" key="7">
    <source>
        <dbReference type="ARBA" id="ARBA00023136"/>
    </source>
</evidence>
<keyword evidence="4" id="KW-0808">Transferase</keyword>
<comment type="subcellular location">
    <subcellularLocation>
        <location evidence="1">Cell membrane</location>
        <topology evidence="1">Multi-pass membrane protein</topology>
    </subcellularLocation>
</comment>
<feature type="transmembrane region" description="Helical" evidence="8">
    <location>
        <begin position="182"/>
        <end position="198"/>
    </location>
</feature>
<dbReference type="Pfam" id="PF13231">
    <property type="entry name" value="PMT_2"/>
    <property type="match status" value="1"/>
</dbReference>
<feature type="transmembrane region" description="Helical" evidence="8">
    <location>
        <begin position="419"/>
        <end position="436"/>
    </location>
</feature>
<comment type="caution">
    <text evidence="10">The sequence shown here is derived from an EMBL/GenBank/DDBJ whole genome shotgun (WGS) entry which is preliminary data.</text>
</comment>
<evidence type="ECO:0000259" key="9">
    <source>
        <dbReference type="Pfam" id="PF13231"/>
    </source>
</evidence>
<feature type="transmembrane region" description="Helical" evidence="8">
    <location>
        <begin position="158"/>
        <end position="176"/>
    </location>
</feature>
<keyword evidence="6 8" id="KW-1133">Transmembrane helix</keyword>
<feature type="transmembrane region" description="Helical" evidence="8">
    <location>
        <begin position="268"/>
        <end position="289"/>
    </location>
</feature>
<feature type="transmembrane region" description="Helical" evidence="8">
    <location>
        <begin position="210"/>
        <end position="229"/>
    </location>
</feature>
<keyword evidence="5 8" id="KW-0812">Transmembrane</keyword>
<evidence type="ECO:0000313" key="10">
    <source>
        <dbReference type="EMBL" id="MBK8571255.1"/>
    </source>
</evidence>
<evidence type="ECO:0000256" key="2">
    <source>
        <dbReference type="ARBA" id="ARBA00022475"/>
    </source>
</evidence>
<dbReference type="InterPro" id="IPR050297">
    <property type="entry name" value="LipidA_mod_glycosyltrf_83"/>
</dbReference>
<sequence>MTRRERNTLLLLWVFLGLLPLLVRPLWEPDEGRYAEIPREMLATGDWLTPHLNGVLYFEKPPLQYWLSAISMKLFGLNGAAARLPLALASGLMIWAAWRLAKRLGARNPLWAPIMAATGLLAFLVGQILTLDALFSAFLVAAIAAFVEAVARRREGRPALGWTLLTFVLLAGAMLTKGLAEVILTGGILVFSLAFAWKDAELRRAVLRTALDPLGWLLYLGLVVPWFWAVNKANPGHADFFFIHEHFRRFLTHEHARQGSDNWLLDKLYFLGILAVGLLPWVSATVVGLKRSWTFLAGRGPQGQDHLARWIVGTTVLAFLWPLVFFSVSGSKLPPYILPAVVPLAALACTFERDGEERLALRRMGWELILLGGIFLLAAILFRKDLSGLGWMLALAAGFAGLGGWALRPRGLTGARLMAALTAALWLLVLAAQAAAGPGKSVVDLVRGVPGEASWISYGTYFQGLPFYARTRVVVVAGTGELAYGRNRLSDPGRWFNEDPASLGAMADRLKAEDPSKPVLVMAKAANWKRLSADEKARWEELARNPAAVVARRR</sequence>
<organism evidence="10 11">
    <name type="scientific">Candidatus Geothrix odensensis</name>
    <dbReference type="NCBI Taxonomy" id="2954440"/>
    <lineage>
        <taxon>Bacteria</taxon>
        <taxon>Pseudomonadati</taxon>
        <taxon>Acidobacteriota</taxon>
        <taxon>Holophagae</taxon>
        <taxon>Holophagales</taxon>
        <taxon>Holophagaceae</taxon>
        <taxon>Geothrix</taxon>
    </lineage>
</organism>
<feature type="transmembrane region" description="Helical" evidence="8">
    <location>
        <begin position="310"/>
        <end position="330"/>
    </location>
</feature>
<evidence type="ECO:0000313" key="11">
    <source>
        <dbReference type="Proteomes" id="UP000709959"/>
    </source>
</evidence>
<dbReference type="GO" id="GO:0005886">
    <property type="term" value="C:plasma membrane"/>
    <property type="evidence" value="ECO:0007669"/>
    <property type="project" value="UniProtKB-SubCell"/>
</dbReference>
<reference evidence="10 11" key="1">
    <citation type="submission" date="2020-10" db="EMBL/GenBank/DDBJ databases">
        <title>Connecting structure to function with the recovery of over 1000 high-quality activated sludge metagenome-assembled genomes encoding full-length rRNA genes using long-read sequencing.</title>
        <authorList>
            <person name="Singleton C.M."/>
            <person name="Petriglieri F."/>
            <person name="Kristensen J.M."/>
            <person name="Kirkegaard R.H."/>
            <person name="Michaelsen T.Y."/>
            <person name="Andersen M.H."/>
            <person name="Karst S.M."/>
            <person name="Dueholm M.S."/>
            <person name="Nielsen P.H."/>
            <person name="Albertsen M."/>
        </authorList>
    </citation>
    <scope>NUCLEOTIDE SEQUENCE [LARGE SCALE GENOMIC DNA]</scope>
    <source>
        <strain evidence="10">OdNE_18-Q3-R46-58_MAXAC.008</strain>
    </source>
</reference>
<evidence type="ECO:0000256" key="4">
    <source>
        <dbReference type="ARBA" id="ARBA00022679"/>
    </source>
</evidence>
<evidence type="ECO:0000256" key="3">
    <source>
        <dbReference type="ARBA" id="ARBA00022676"/>
    </source>
</evidence>
<dbReference type="GO" id="GO:0010041">
    <property type="term" value="P:response to iron(III) ion"/>
    <property type="evidence" value="ECO:0007669"/>
    <property type="project" value="TreeGrafter"/>
</dbReference>
<dbReference type="PANTHER" id="PTHR33908">
    <property type="entry name" value="MANNOSYLTRANSFERASE YKCB-RELATED"/>
    <property type="match status" value="1"/>
</dbReference>
<name>A0A936F0F4_9BACT</name>
<keyword evidence="7 8" id="KW-0472">Membrane</keyword>
<evidence type="ECO:0000256" key="8">
    <source>
        <dbReference type="SAM" id="Phobius"/>
    </source>
</evidence>
<dbReference type="Proteomes" id="UP000709959">
    <property type="component" value="Unassembled WGS sequence"/>
</dbReference>
<gene>
    <name evidence="10" type="ORF">IPN91_01160</name>
</gene>
<dbReference type="GO" id="GO:0009103">
    <property type="term" value="P:lipopolysaccharide biosynthetic process"/>
    <property type="evidence" value="ECO:0007669"/>
    <property type="project" value="UniProtKB-ARBA"/>
</dbReference>
<evidence type="ECO:0000256" key="5">
    <source>
        <dbReference type="ARBA" id="ARBA00022692"/>
    </source>
</evidence>
<evidence type="ECO:0000256" key="1">
    <source>
        <dbReference type="ARBA" id="ARBA00004651"/>
    </source>
</evidence>
<dbReference type="EMBL" id="JADKCH010000001">
    <property type="protein sequence ID" value="MBK8571255.1"/>
    <property type="molecule type" value="Genomic_DNA"/>
</dbReference>
<dbReference type="AlphaFoldDB" id="A0A936F0F4"/>
<feature type="transmembrane region" description="Helical" evidence="8">
    <location>
        <begin position="110"/>
        <end position="128"/>
    </location>
</feature>